<dbReference type="Proteomes" id="UP001634393">
    <property type="component" value="Unassembled WGS sequence"/>
</dbReference>
<dbReference type="PANTHER" id="PTHR38357:SF1">
    <property type="entry name" value="EXPRESSED PROTEIN"/>
    <property type="match status" value="1"/>
</dbReference>
<sequence length="279" mass="31690">MTLTISPPSPPFIPPPIHTSSQMNLTLSISLTAKPSTFSCFHSKTPTPLRIKSTAFRASSSRTIPARDRSIDFGKYKGRMLGTLPSTYLKWISKNLRARDFEEWAKMADEVLIDPVYKDRIEWEFAEKVLNGDVLTTSSNPTGDSVSELLEISERFGWDNEDKIGWSKIDFGLLGTSKSGRIPRVKAEKSRVEFGDLKKKENIDSVDFEEDERRRERRERMRQRRTSSAAVGTTTKSMSDEGQEQKRGEDGAVFLAPRPSPFPGREALLNKARNRQRLF</sequence>
<organism evidence="2 3">
    <name type="scientific">Penstemon smallii</name>
    <dbReference type="NCBI Taxonomy" id="265156"/>
    <lineage>
        <taxon>Eukaryota</taxon>
        <taxon>Viridiplantae</taxon>
        <taxon>Streptophyta</taxon>
        <taxon>Embryophyta</taxon>
        <taxon>Tracheophyta</taxon>
        <taxon>Spermatophyta</taxon>
        <taxon>Magnoliopsida</taxon>
        <taxon>eudicotyledons</taxon>
        <taxon>Gunneridae</taxon>
        <taxon>Pentapetalae</taxon>
        <taxon>asterids</taxon>
        <taxon>lamiids</taxon>
        <taxon>Lamiales</taxon>
        <taxon>Plantaginaceae</taxon>
        <taxon>Cheloneae</taxon>
        <taxon>Penstemon</taxon>
    </lineage>
</organism>
<feature type="compositionally biased region" description="Basic residues" evidence="1">
    <location>
        <begin position="215"/>
        <end position="225"/>
    </location>
</feature>
<name>A0ABD3TEE0_9LAMI</name>
<reference evidence="2 3" key="1">
    <citation type="submission" date="2024-12" db="EMBL/GenBank/DDBJ databases">
        <title>The unique morphological basis and parallel evolutionary history of personate flowers in Penstemon.</title>
        <authorList>
            <person name="Depatie T.H."/>
            <person name="Wessinger C.A."/>
        </authorList>
    </citation>
    <scope>NUCLEOTIDE SEQUENCE [LARGE SCALE GENOMIC DNA]</scope>
    <source>
        <strain evidence="2">WTNN_2</strain>
        <tissue evidence="2">Leaf</tissue>
    </source>
</reference>
<dbReference type="InterPro" id="IPR024530">
    <property type="entry name" value="QSregVF_b"/>
</dbReference>
<dbReference type="PANTHER" id="PTHR38357">
    <property type="entry name" value="EXPRESSED PROTEIN"/>
    <property type="match status" value="1"/>
</dbReference>
<proteinExistence type="predicted"/>
<dbReference type="AlphaFoldDB" id="A0ABD3TEE0"/>
<gene>
    <name evidence="2" type="ORF">ACJIZ3_010090</name>
</gene>
<evidence type="ECO:0000313" key="3">
    <source>
        <dbReference type="Proteomes" id="UP001634393"/>
    </source>
</evidence>
<protein>
    <submittedName>
        <fullName evidence="2">Uncharacterized protein</fullName>
    </submittedName>
</protein>
<feature type="region of interest" description="Disordered" evidence="1">
    <location>
        <begin position="207"/>
        <end position="279"/>
    </location>
</feature>
<dbReference type="Pfam" id="PF12843">
    <property type="entry name" value="QSregVF_b"/>
    <property type="match status" value="1"/>
</dbReference>
<keyword evidence="3" id="KW-1185">Reference proteome</keyword>
<dbReference type="EMBL" id="JBJXBP010000004">
    <property type="protein sequence ID" value="KAL3835354.1"/>
    <property type="molecule type" value="Genomic_DNA"/>
</dbReference>
<evidence type="ECO:0000313" key="2">
    <source>
        <dbReference type="EMBL" id="KAL3835354.1"/>
    </source>
</evidence>
<feature type="compositionally biased region" description="Polar residues" evidence="1">
    <location>
        <begin position="226"/>
        <end position="237"/>
    </location>
</feature>
<evidence type="ECO:0000256" key="1">
    <source>
        <dbReference type="SAM" id="MobiDB-lite"/>
    </source>
</evidence>
<comment type="caution">
    <text evidence="2">The sequence shown here is derived from an EMBL/GenBank/DDBJ whole genome shotgun (WGS) entry which is preliminary data.</text>
</comment>
<accession>A0ABD3TEE0</accession>